<dbReference type="EMBL" id="GG692397">
    <property type="protein sequence ID" value="EER33803.1"/>
    <property type="molecule type" value="Genomic_DNA"/>
</dbReference>
<evidence type="ECO:0000313" key="19">
    <source>
        <dbReference type="Proteomes" id="UP000002037"/>
    </source>
</evidence>
<comment type="subcellular location">
    <subcellularLocation>
        <location evidence="2">Secreted</location>
    </subcellularLocation>
</comment>
<dbReference type="OrthoDB" id="771136at2759"/>
<evidence type="ECO:0000256" key="12">
    <source>
        <dbReference type="PIRSR" id="PIRSR601461-1"/>
    </source>
</evidence>
<dbReference type="InterPro" id="IPR001969">
    <property type="entry name" value="Aspartic_peptidase_AS"/>
</dbReference>
<dbReference type="PANTHER" id="PTHR47966">
    <property type="entry name" value="BETA-SITE APP-CLEAVING ENZYME, ISOFORM A-RELATED"/>
    <property type="match status" value="1"/>
</dbReference>
<accession>C5M899</accession>
<dbReference type="GO" id="GO:0004190">
    <property type="term" value="F:aspartic-type endopeptidase activity"/>
    <property type="evidence" value="ECO:0007669"/>
    <property type="project" value="UniProtKB-KW"/>
</dbReference>
<keyword evidence="8 14" id="KW-0064">Aspartyl protease</keyword>
<feature type="signal peptide" evidence="16">
    <location>
        <begin position="1"/>
        <end position="17"/>
    </location>
</feature>
<evidence type="ECO:0000256" key="5">
    <source>
        <dbReference type="ARBA" id="ARBA00022525"/>
    </source>
</evidence>
<evidence type="ECO:0000256" key="7">
    <source>
        <dbReference type="ARBA" id="ARBA00022729"/>
    </source>
</evidence>
<evidence type="ECO:0000256" key="16">
    <source>
        <dbReference type="SAM" id="SignalP"/>
    </source>
</evidence>
<evidence type="ECO:0000256" key="2">
    <source>
        <dbReference type="ARBA" id="ARBA00004613"/>
    </source>
</evidence>
<feature type="chain" id="PRO_5002953309" description="candidapepsin" evidence="16">
    <location>
        <begin position="18"/>
        <end position="563"/>
    </location>
</feature>
<dbReference type="PRINTS" id="PR00792">
    <property type="entry name" value="PEPSIN"/>
</dbReference>
<keyword evidence="9 14" id="KW-0378">Hydrolase</keyword>
<dbReference type="InterPro" id="IPR021109">
    <property type="entry name" value="Peptidase_aspartic_dom_sf"/>
</dbReference>
<dbReference type="GO" id="GO:0006508">
    <property type="term" value="P:proteolysis"/>
    <property type="evidence" value="ECO:0007669"/>
    <property type="project" value="UniProtKB-KW"/>
</dbReference>
<dbReference type="AlphaFoldDB" id="C5M899"/>
<feature type="compositionally biased region" description="Low complexity" evidence="15">
    <location>
        <begin position="503"/>
        <end position="516"/>
    </location>
</feature>
<evidence type="ECO:0000259" key="17">
    <source>
        <dbReference type="PROSITE" id="PS51767"/>
    </source>
</evidence>
<evidence type="ECO:0000256" key="10">
    <source>
        <dbReference type="ARBA" id="ARBA00023145"/>
    </source>
</evidence>
<protein>
    <recommendedName>
        <fullName evidence="4">candidapepsin</fullName>
        <ecNumber evidence="4">3.4.23.24</ecNumber>
    </recommendedName>
</protein>
<dbReference type="SUPFAM" id="SSF50630">
    <property type="entry name" value="Acid proteases"/>
    <property type="match status" value="1"/>
</dbReference>
<comment type="similarity">
    <text evidence="3 14">Belongs to the peptidase A1 family.</text>
</comment>
<evidence type="ECO:0000256" key="9">
    <source>
        <dbReference type="ARBA" id="ARBA00022801"/>
    </source>
</evidence>
<sequence>MKFSSLTFLSVIATAIATTAPFKIDFKIRRGSSKDSLTPEDEDTTPRFVKRDGSFEMILTNEQTFYMASLKIGSNEDVNEVLVDTGSSDLWVMSHDLNCVPVSNTKRFERSFGQGTGVSPIHKLKKRQLPAAREPERERDVIQPSKTTEENEEEEEDVHNKLFGSYTTIYITDGSFPSNFLSGPSTGSGSGSGSNTCTSYGSFNTENSDTFRRNDTFPFAIQYADGTHALGIWGYDDVVINNVTVHDLSFAIANETSSDVGVLGIGLPWLEVTSQYGYIYENLPIKLAQQGIINKAIYSLYLDTADAQTGSILFGAIDHAKYEGDLATIDMMSSSRQISVPDRIKVPVSGIYYSDSDGNNATIMSGSTGVVLDTGSTLSYVFSDTLRSLGRALGGTYDSTQGAYVVDCDLRSSSETLDINFDGVKTISVPISDLVLRVSRSQCMLGVLAQSSSSSYMLFGDNILRSAYVVYDIEDYQVSLAQISYTNDESIEIIGSNGITNTTGSGASSSSSSSSGSGSGSGSNSGSSSGSSSTTSSRGIADGLAVPVQGLISSILAWLYFVM</sequence>
<feature type="active site" evidence="12">
    <location>
        <position position="373"/>
    </location>
</feature>
<dbReference type="KEGG" id="ctp:CTRG_02621"/>
<evidence type="ECO:0000256" key="15">
    <source>
        <dbReference type="SAM" id="MobiDB-lite"/>
    </source>
</evidence>
<dbReference type="PANTHER" id="PTHR47966:SF65">
    <property type="entry name" value="ASPARTIC-TYPE ENDOPEPTIDASE"/>
    <property type="match status" value="1"/>
</dbReference>
<reference evidence="18 19" key="1">
    <citation type="journal article" date="2009" name="Nature">
        <title>Evolution of pathogenicity and sexual reproduction in eight Candida genomes.</title>
        <authorList>
            <person name="Butler G."/>
            <person name="Rasmussen M.D."/>
            <person name="Lin M.F."/>
            <person name="Santos M.A."/>
            <person name="Sakthikumar S."/>
            <person name="Munro C.A."/>
            <person name="Rheinbay E."/>
            <person name="Grabherr M."/>
            <person name="Forche A."/>
            <person name="Reedy J.L."/>
            <person name="Agrafioti I."/>
            <person name="Arnaud M.B."/>
            <person name="Bates S."/>
            <person name="Brown A.J."/>
            <person name="Brunke S."/>
            <person name="Costanzo M.C."/>
            <person name="Fitzpatrick D.A."/>
            <person name="de Groot P.W."/>
            <person name="Harris D."/>
            <person name="Hoyer L.L."/>
            <person name="Hube B."/>
            <person name="Klis F.M."/>
            <person name="Kodira C."/>
            <person name="Lennard N."/>
            <person name="Logue M.E."/>
            <person name="Martin R."/>
            <person name="Neiman A.M."/>
            <person name="Nikolaou E."/>
            <person name="Quail M.A."/>
            <person name="Quinn J."/>
            <person name="Santos M.C."/>
            <person name="Schmitzberger F.F."/>
            <person name="Sherlock G."/>
            <person name="Shah P."/>
            <person name="Silverstein K.A."/>
            <person name="Skrzypek M.S."/>
            <person name="Soll D."/>
            <person name="Staggs R."/>
            <person name="Stansfield I."/>
            <person name="Stumpf M.P."/>
            <person name="Sudbery P.E."/>
            <person name="Srikantha T."/>
            <person name="Zeng Q."/>
            <person name="Berman J."/>
            <person name="Berriman M."/>
            <person name="Heitman J."/>
            <person name="Gow N.A."/>
            <person name="Lorenz M.C."/>
            <person name="Birren B.W."/>
            <person name="Kellis M."/>
            <person name="Cuomo C.A."/>
        </authorList>
    </citation>
    <scope>NUCLEOTIDE SEQUENCE [LARGE SCALE GENOMIC DNA]</scope>
    <source>
        <strain evidence="19">ATCC MYA-3404 / T1</strain>
    </source>
</reference>
<feature type="region of interest" description="Disordered" evidence="15">
    <location>
        <begin position="122"/>
        <end position="158"/>
    </location>
</feature>
<dbReference type="GeneID" id="8297344"/>
<dbReference type="CDD" id="cd05474">
    <property type="entry name" value="SAP_like"/>
    <property type="match status" value="1"/>
</dbReference>
<evidence type="ECO:0000256" key="11">
    <source>
        <dbReference type="ARBA" id="ARBA00023157"/>
    </source>
</evidence>
<dbReference type="InterPro" id="IPR033121">
    <property type="entry name" value="PEPTIDASE_A1"/>
</dbReference>
<evidence type="ECO:0000256" key="3">
    <source>
        <dbReference type="ARBA" id="ARBA00007447"/>
    </source>
</evidence>
<gene>
    <name evidence="18" type="ORF">CTRG_02621</name>
</gene>
<dbReference type="PROSITE" id="PS00141">
    <property type="entry name" value="ASP_PROTEASE"/>
    <property type="match status" value="2"/>
</dbReference>
<dbReference type="STRING" id="294747.C5M899"/>
<feature type="active site" evidence="12">
    <location>
        <position position="84"/>
    </location>
</feature>
<evidence type="ECO:0000256" key="4">
    <source>
        <dbReference type="ARBA" id="ARBA00013207"/>
    </source>
</evidence>
<keyword evidence="19" id="KW-1185">Reference proteome</keyword>
<proteinExistence type="inferred from homology"/>
<evidence type="ECO:0000313" key="18">
    <source>
        <dbReference type="EMBL" id="EER33803.1"/>
    </source>
</evidence>
<keyword evidence="7 16" id="KW-0732">Signal</keyword>
<organism evidence="18 19">
    <name type="scientific">Candida tropicalis (strain ATCC MYA-3404 / T1)</name>
    <name type="common">Yeast</name>
    <dbReference type="NCBI Taxonomy" id="294747"/>
    <lineage>
        <taxon>Eukaryota</taxon>
        <taxon>Fungi</taxon>
        <taxon>Dikarya</taxon>
        <taxon>Ascomycota</taxon>
        <taxon>Saccharomycotina</taxon>
        <taxon>Pichiomycetes</taxon>
        <taxon>Debaryomycetaceae</taxon>
        <taxon>Candida/Lodderomyces clade</taxon>
        <taxon>Candida</taxon>
    </lineage>
</organism>
<dbReference type="Proteomes" id="UP000002037">
    <property type="component" value="Unassembled WGS sequence"/>
</dbReference>
<dbReference type="Gene3D" id="2.40.70.10">
    <property type="entry name" value="Acid Proteases"/>
    <property type="match status" value="2"/>
</dbReference>
<dbReference type="GO" id="GO:0005576">
    <property type="term" value="C:extracellular region"/>
    <property type="evidence" value="ECO:0007669"/>
    <property type="project" value="UniProtKB-SubCell"/>
</dbReference>
<keyword evidence="10" id="KW-0865">Zymogen</keyword>
<evidence type="ECO:0000256" key="14">
    <source>
        <dbReference type="RuleBase" id="RU000454"/>
    </source>
</evidence>
<evidence type="ECO:0000256" key="8">
    <source>
        <dbReference type="ARBA" id="ARBA00022750"/>
    </source>
</evidence>
<feature type="compositionally biased region" description="Low complexity" evidence="15">
    <location>
        <begin position="524"/>
        <end position="534"/>
    </location>
</feature>
<dbReference type="VEuPathDB" id="FungiDB:CTRG_02621"/>
<dbReference type="InterPro" id="IPR001461">
    <property type="entry name" value="Aspartic_peptidase_A1"/>
</dbReference>
<feature type="domain" description="Peptidase A1" evidence="17">
    <location>
        <begin position="66"/>
        <end position="481"/>
    </location>
</feature>
<feature type="region of interest" description="Disordered" evidence="15">
    <location>
        <begin position="503"/>
        <end position="534"/>
    </location>
</feature>
<dbReference type="HOGENOM" id="CLU_013253_9_1_1"/>
<dbReference type="eggNOG" id="KOG1339">
    <property type="taxonomic scope" value="Eukaryota"/>
</dbReference>
<dbReference type="RefSeq" id="XP_002548324.1">
    <property type="nucleotide sequence ID" value="XM_002548278.1"/>
</dbReference>
<evidence type="ECO:0000256" key="1">
    <source>
        <dbReference type="ARBA" id="ARBA00001675"/>
    </source>
</evidence>
<evidence type="ECO:0000256" key="13">
    <source>
        <dbReference type="PIRSR" id="PIRSR601461-2"/>
    </source>
</evidence>
<dbReference type="InterPro" id="IPR033876">
    <property type="entry name" value="SAP-like"/>
</dbReference>
<keyword evidence="11 13" id="KW-1015">Disulfide bond</keyword>
<keyword evidence="5" id="KW-0964">Secreted</keyword>
<comment type="catalytic activity">
    <reaction evidence="1">
        <text>Preferential cleavage at the carboxyl of hydrophobic amino acids, but fails to cleave 15-Leu-|-Tyr-16, 16-Tyr-|-Leu-17 and 24-Phe-|-Phe-25 of insulin B chain. Activates trypsinogen, and degrades keratin.</text>
        <dbReference type="EC" id="3.4.23.24"/>
    </reaction>
</comment>
<dbReference type="PROSITE" id="PS51767">
    <property type="entry name" value="PEPTIDASE_A1"/>
    <property type="match status" value="1"/>
</dbReference>
<feature type="disulfide bond" evidence="13">
    <location>
        <begin position="408"/>
        <end position="443"/>
    </location>
</feature>
<dbReference type="MEROPS" id="A01.067"/>
<name>C5M899_CANTT</name>
<keyword evidence="6 14" id="KW-0645">Protease</keyword>
<dbReference type="EC" id="3.4.23.24" evidence="4"/>
<evidence type="ECO:0000256" key="6">
    <source>
        <dbReference type="ARBA" id="ARBA00022670"/>
    </source>
</evidence>
<dbReference type="Pfam" id="PF00026">
    <property type="entry name" value="Asp"/>
    <property type="match status" value="2"/>
</dbReference>